<feature type="transmembrane region" description="Helical" evidence="6">
    <location>
        <begin position="58"/>
        <end position="79"/>
    </location>
</feature>
<evidence type="ECO:0000313" key="9">
    <source>
        <dbReference type="Proteomes" id="UP000184241"/>
    </source>
</evidence>
<keyword evidence="5 6" id="KW-0472">Membrane</keyword>
<feature type="transmembrane region" description="Helical" evidence="6">
    <location>
        <begin position="361"/>
        <end position="381"/>
    </location>
</feature>
<dbReference type="AlphaFoldDB" id="A0A1M6AUD9"/>
<keyword evidence="4 6" id="KW-1133">Transmembrane helix</keyword>
<sequence>MGVYKLTINLLKSDLKQCIFYCLSIAFSVGIIFNAFNIVTNESFVALGKNEAEVSSTIIFSIISIVILFTFFANSYFIMSKSKEIATSILSGANYYKISALLFFQNFIIIGLGSILGYILGIIISPLFLYIMFRGLGISGSILDLSTEGIWGTFAVIIVQFFCVSYGDFMYVSSKEITELMKENRQVYKPDDRIVKIPKIVYLIIYLIPIVTIFINPKKLDPSALIFINIIFSIYGTQGVIRYFLPDIILKLKKNKYINDKVKLISFSNLHYSLRKLDFLVVILSVSTITLIALSGLYSHSSSIKIVSICSYITIIILMAITILYKLMIEVSNRRYAFKQLRLIGYTISQIKKVIFHEVKIFYYMVIGIPLFHIVIYLILFRNIGIISTTLSLAFLGVYLLTFLIIGIISYFVYRRLITSYL</sequence>
<feature type="transmembrane region" description="Helical" evidence="6">
    <location>
        <begin position="304"/>
        <end position="325"/>
    </location>
</feature>
<gene>
    <name evidence="8" type="ORF">SAMN02745941_03764</name>
</gene>
<protein>
    <submittedName>
        <fullName evidence="8">Putative ABC transport system permease protein</fullName>
    </submittedName>
</protein>
<dbReference type="RefSeq" id="WP_073022070.1">
    <property type="nucleotide sequence ID" value="NZ_FQXU01000013.1"/>
</dbReference>
<reference evidence="8 9" key="1">
    <citation type="submission" date="2016-11" db="EMBL/GenBank/DDBJ databases">
        <authorList>
            <person name="Jaros S."/>
            <person name="Januszkiewicz K."/>
            <person name="Wedrychowicz H."/>
        </authorList>
    </citation>
    <scope>NUCLEOTIDE SEQUENCE [LARGE SCALE GENOMIC DNA]</scope>
    <source>
        <strain evidence="8 9">DSM 6191</strain>
    </source>
</reference>
<proteinExistence type="predicted"/>
<feature type="transmembrane region" description="Helical" evidence="6">
    <location>
        <begin position="393"/>
        <end position="414"/>
    </location>
</feature>
<feature type="transmembrane region" description="Helical" evidence="6">
    <location>
        <begin position="223"/>
        <end position="245"/>
    </location>
</feature>
<evidence type="ECO:0000256" key="4">
    <source>
        <dbReference type="ARBA" id="ARBA00022989"/>
    </source>
</evidence>
<feature type="transmembrane region" description="Helical" evidence="6">
    <location>
        <begin position="200"/>
        <end position="217"/>
    </location>
</feature>
<feature type="transmembrane region" description="Helical" evidence="6">
    <location>
        <begin position="277"/>
        <end position="298"/>
    </location>
</feature>
<keyword evidence="2" id="KW-1003">Cell membrane</keyword>
<dbReference type="PANTHER" id="PTHR46795">
    <property type="entry name" value="ABC TRANSPORTER PERMEASE-RELATED-RELATED"/>
    <property type="match status" value="1"/>
</dbReference>
<name>A0A1M6AUD9_9CLOT</name>
<dbReference type="Pfam" id="PF02687">
    <property type="entry name" value="FtsX"/>
    <property type="match status" value="1"/>
</dbReference>
<dbReference type="InterPro" id="IPR003838">
    <property type="entry name" value="ABC3_permease_C"/>
</dbReference>
<comment type="subcellular location">
    <subcellularLocation>
        <location evidence="1">Cell membrane</location>
        <topology evidence="1">Multi-pass membrane protein</topology>
    </subcellularLocation>
</comment>
<dbReference type="Proteomes" id="UP000184241">
    <property type="component" value="Unassembled WGS sequence"/>
</dbReference>
<evidence type="ECO:0000259" key="7">
    <source>
        <dbReference type="Pfam" id="PF02687"/>
    </source>
</evidence>
<keyword evidence="3 6" id="KW-0812">Transmembrane</keyword>
<evidence type="ECO:0000256" key="6">
    <source>
        <dbReference type="SAM" id="Phobius"/>
    </source>
</evidence>
<evidence type="ECO:0000313" key="8">
    <source>
        <dbReference type="EMBL" id="SHI40139.1"/>
    </source>
</evidence>
<feature type="transmembrane region" description="Helical" evidence="6">
    <location>
        <begin position="150"/>
        <end position="172"/>
    </location>
</feature>
<evidence type="ECO:0000256" key="1">
    <source>
        <dbReference type="ARBA" id="ARBA00004651"/>
    </source>
</evidence>
<feature type="domain" description="ABC3 transporter permease C-terminal" evidence="7">
    <location>
        <begin position="57"/>
        <end position="166"/>
    </location>
</feature>
<organism evidence="8 9">
    <name type="scientific">Clostridium intestinale DSM 6191</name>
    <dbReference type="NCBI Taxonomy" id="1121320"/>
    <lineage>
        <taxon>Bacteria</taxon>
        <taxon>Bacillati</taxon>
        <taxon>Bacillota</taxon>
        <taxon>Clostridia</taxon>
        <taxon>Eubacteriales</taxon>
        <taxon>Clostridiaceae</taxon>
        <taxon>Clostridium</taxon>
    </lineage>
</organism>
<feature type="transmembrane region" description="Helical" evidence="6">
    <location>
        <begin position="18"/>
        <end position="38"/>
    </location>
</feature>
<dbReference type="EMBL" id="FQXU01000013">
    <property type="protein sequence ID" value="SHI40139.1"/>
    <property type="molecule type" value="Genomic_DNA"/>
</dbReference>
<feature type="transmembrane region" description="Helical" evidence="6">
    <location>
        <begin position="100"/>
        <end position="130"/>
    </location>
</feature>
<accession>A0A1M6AUD9</accession>
<dbReference type="InterPro" id="IPR052536">
    <property type="entry name" value="ABC-4_Integral_Memb_Prot"/>
</dbReference>
<evidence type="ECO:0000256" key="5">
    <source>
        <dbReference type="ARBA" id="ARBA00023136"/>
    </source>
</evidence>
<dbReference type="PANTHER" id="PTHR46795:SF3">
    <property type="entry name" value="ABC TRANSPORTER PERMEASE"/>
    <property type="match status" value="1"/>
</dbReference>
<evidence type="ECO:0000256" key="3">
    <source>
        <dbReference type="ARBA" id="ARBA00022692"/>
    </source>
</evidence>
<evidence type="ECO:0000256" key="2">
    <source>
        <dbReference type="ARBA" id="ARBA00022475"/>
    </source>
</evidence>
<dbReference type="GO" id="GO:0005886">
    <property type="term" value="C:plasma membrane"/>
    <property type="evidence" value="ECO:0007669"/>
    <property type="project" value="UniProtKB-SubCell"/>
</dbReference>